<keyword evidence="1 3" id="KW-0472">Membrane</keyword>
<feature type="region of interest" description="Disordered" evidence="2">
    <location>
        <begin position="1"/>
        <end position="164"/>
    </location>
</feature>
<dbReference type="EMBL" id="CP025430">
    <property type="protein sequence ID" value="AUH64933.1"/>
    <property type="molecule type" value="Genomic_DNA"/>
</dbReference>
<dbReference type="AlphaFoldDB" id="A0A2H5F071"/>
<reference evidence="5 6" key="1">
    <citation type="journal article" date="2013" name="Antonie Van Leeuwenhoek">
        <title>Paracoccus zhejiangensis sp. nov., isolated from activated sludge in wastewater-treatment system.</title>
        <authorList>
            <person name="Wu Z.G."/>
            <person name="Zhang D.F."/>
            <person name="Liu Y.L."/>
            <person name="Wang F."/>
            <person name="Jiang X."/>
            <person name="Li C."/>
            <person name="Li S.P."/>
            <person name="Hong Q."/>
            <person name="Li W.J."/>
        </authorList>
    </citation>
    <scope>NUCLEOTIDE SEQUENCE [LARGE SCALE GENOMIC DNA]</scope>
    <source>
        <strain evidence="5 6">J6</strain>
    </source>
</reference>
<dbReference type="InterPro" id="IPR017732">
    <property type="entry name" value="T4/T6SS_DotU"/>
</dbReference>
<gene>
    <name evidence="5" type="ORF">CX676_12745</name>
</gene>
<dbReference type="InterPro" id="IPR006665">
    <property type="entry name" value="OmpA-like"/>
</dbReference>
<accession>A0A2H5F071</accession>
<evidence type="ECO:0000256" key="2">
    <source>
        <dbReference type="SAM" id="MobiDB-lite"/>
    </source>
</evidence>
<dbReference type="GO" id="GO:0016020">
    <property type="term" value="C:membrane"/>
    <property type="evidence" value="ECO:0007669"/>
    <property type="project" value="UniProtKB-UniRule"/>
</dbReference>
<protein>
    <submittedName>
        <fullName evidence="5">Type VI secretion system protein TssL</fullName>
    </submittedName>
</protein>
<dbReference type="NCBIfam" id="TIGR03350">
    <property type="entry name" value="type_VI_ompA"/>
    <property type="match status" value="1"/>
</dbReference>
<keyword evidence="6" id="KW-1185">Reference proteome</keyword>
<dbReference type="RefSeq" id="WP_101752962.1">
    <property type="nucleotide sequence ID" value="NZ_CP025430.1"/>
</dbReference>
<feature type="domain" description="OmpA-like" evidence="4">
    <location>
        <begin position="451"/>
        <end position="572"/>
    </location>
</feature>
<dbReference type="OrthoDB" id="345640at2"/>
<dbReference type="KEGG" id="pzh:CX676_12745"/>
<proteinExistence type="predicted"/>
<dbReference type="NCBIfam" id="NF038228">
    <property type="entry name" value="IcmH_DotU_IVB"/>
    <property type="match status" value="1"/>
</dbReference>
<dbReference type="InterPro" id="IPR038522">
    <property type="entry name" value="T4/T6SS_DotU_sf"/>
</dbReference>
<dbReference type="NCBIfam" id="TIGR03349">
    <property type="entry name" value="IV_VI_DotU"/>
    <property type="match status" value="1"/>
</dbReference>
<feature type="compositionally biased region" description="Low complexity" evidence="2">
    <location>
        <begin position="71"/>
        <end position="81"/>
    </location>
</feature>
<evidence type="ECO:0000313" key="5">
    <source>
        <dbReference type="EMBL" id="AUH64933.1"/>
    </source>
</evidence>
<sequence>MAGRDDEKTVFGGPLPGAGARKDQTRAPRDDSPFGRETPLRGMDTGGDDRTVIGGPLPSLGRPGAGGGQSGSPFDQRPSPSDWDRPRPAPPSQGWPAQRPESGNTWIGGPQQPAYPPQQPYQPAQQGWSGQAPGYGNIGSAAGGDRGFFPDIPRDRAGQAAPMQGPKIPLQQALQVKGLGKGASTNPILAAAAPLLILLGRLRTGLVEMQAAPLMDHVTREIDQFERNLLSHGVNPHEAAVSKYILSGTADDIVQNLPGADRGDWLQYSMVARFFGKRDSGVGFFQETEKAMQVPGQSYNLLGLILTCLNLGFEGQYRTLPNGAVDLSRIRNAIYETLRRVTPRPDEDIAVTWAPVVQGKGRRFAAVSVPAILGGAAILLLGSYALLSTLINRDGAAAAEALRALHPGNAIIAIERTPGPVYVASQAQLDRIREAFAAEIADGLISVDEKGDYIAIRVGNQLLFDSGKSDVREEFAPLAARITEVLNAEGGPVLIQGYTDNVPLRGTGRFKNNEELSAARAQSVTDALTGTIDDAARFRVEGKGEADAVADNATEEGRAQNRRVEIMLAKEGTY</sequence>
<keyword evidence="3" id="KW-1133">Transmembrane helix</keyword>
<dbReference type="PROSITE" id="PS51123">
    <property type="entry name" value="OMPA_2"/>
    <property type="match status" value="1"/>
</dbReference>
<dbReference type="PANTHER" id="PTHR30329:SF19">
    <property type="entry name" value="OUTER MEMBRANE PROTEIN, OMPA FAMILY"/>
    <property type="match status" value="1"/>
</dbReference>
<feature type="compositionally biased region" description="Basic and acidic residues" evidence="2">
    <location>
        <begin position="20"/>
        <end position="34"/>
    </location>
</feature>
<dbReference type="Gene3D" id="1.25.40.590">
    <property type="entry name" value="Type IV / VI secretion system, DotU"/>
    <property type="match status" value="1"/>
</dbReference>
<dbReference type="InterPro" id="IPR017733">
    <property type="entry name" value="OmpA-like_dom_proteobacteria"/>
</dbReference>
<dbReference type="Gene3D" id="3.30.1330.60">
    <property type="entry name" value="OmpA-like domain"/>
    <property type="match status" value="1"/>
</dbReference>
<evidence type="ECO:0000256" key="3">
    <source>
        <dbReference type="SAM" id="Phobius"/>
    </source>
</evidence>
<dbReference type="Proteomes" id="UP000234530">
    <property type="component" value="Chromosome"/>
</dbReference>
<dbReference type="InterPro" id="IPR036737">
    <property type="entry name" value="OmpA-like_sf"/>
</dbReference>
<name>A0A2H5F071_9RHOB</name>
<dbReference type="Pfam" id="PF09850">
    <property type="entry name" value="DotU"/>
    <property type="match status" value="1"/>
</dbReference>
<dbReference type="Pfam" id="PF00691">
    <property type="entry name" value="OmpA"/>
    <property type="match status" value="1"/>
</dbReference>
<evidence type="ECO:0000313" key="6">
    <source>
        <dbReference type="Proteomes" id="UP000234530"/>
    </source>
</evidence>
<feature type="transmembrane region" description="Helical" evidence="3">
    <location>
        <begin position="364"/>
        <end position="387"/>
    </location>
</feature>
<dbReference type="InterPro" id="IPR050330">
    <property type="entry name" value="Bact_OuterMem_StrucFunc"/>
</dbReference>
<organism evidence="5 6">
    <name type="scientific">Paracoccus zhejiangensis</name>
    <dbReference type="NCBI Taxonomy" id="1077935"/>
    <lineage>
        <taxon>Bacteria</taxon>
        <taxon>Pseudomonadati</taxon>
        <taxon>Pseudomonadota</taxon>
        <taxon>Alphaproteobacteria</taxon>
        <taxon>Rhodobacterales</taxon>
        <taxon>Paracoccaceae</taxon>
        <taxon>Paracoccus</taxon>
    </lineage>
</organism>
<dbReference type="SUPFAM" id="SSF103088">
    <property type="entry name" value="OmpA-like"/>
    <property type="match status" value="1"/>
</dbReference>
<dbReference type="PANTHER" id="PTHR30329">
    <property type="entry name" value="STATOR ELEMENT OF FLAGELLAR MOTOR COMPLEX"/>
    <property type="match status" value="1"/>
</dbReference>
<evidence type="ECO:0000259" key="4">
    <source>
        <dbReference type="PROSITE" id="PS51123"/>
    </source>
</evidence>
<evidence type="ECO:0000256" key="1">
    <source>
        <dbReference type="PROSITE-ProRule" id="PRU00473"/>
    </source>
</evidence>
<dbReference type="CDD" id="cd07185">
    <property type="entry name" value="OmpA_C-like"/>
    <property type="match status" value="1"/>
</dbReference>
<keyword evidence="3" id="KW-0812">Transmembrane</keyword>